<organism evidence="4 5">
    <name type="scientific">Dokdonella fugitiva</name>
    <dbReference type="NCBI Taxonomy" id="328517"/>
    <lineage>
        <taxon>Bacteria</taxon>
        <taxon>Pseudomonadati</taxon>
        <taxon>Pseudomonadota</taxon>
        <taxon>Gammaproteobacteria</taxon>
        <taxon>Lysobacterales</taxon>
        <taxon>Rhodanobacteraceae</taxon>
        <taxon>Dokdonella</taxon>
    </lineage>
</organism>
<dbReference type="InterPro" id="IPR036869">
    <property type="entry name" value="J_dom_sf"/>
</dbReference>
<dbReference type="Pfam" id="PF00226">
    <property type="entry name" value="DnaJ"/>
    <property type="match status" value="1"/>
</dbReference>
<dbReference type="SUPFAM" id="SSF46565">
    <property type="entry name" value="Chaperone J-domain"/>
    <property type="match status" value="1"/>
</dbReference>
<evidence type="ECO:0000259" key="3">
    <source>
        <dbReference type="PROSITE" id="PS50076"/>
    </source>
</evidence>
<proteinExistence type="predicted"/>
<dbReference type="AlphaFoldDB" id="A0A4R2IAR8"/>
<dbReference type="CDD" id="cd06257">
    <property type="entry name" value="DnaJ"/>
    <property type="match status" value="1"/>
</dbReference>
<accession>A0A4R2IAR8</accession>
<sequence length="224" mass="23700">MLDKADFFSLYQQLGLKPGCTFDELKVAYRRRVAELHPDRRGADADPADAARLQELTAGYNAASAFHRRYGRLPGGLHQAPRAPMPRATCMVQPAAAVPARSGGGRARRWLGLALAGGLVWLAWNGGVFDRGGEVGGGPAPGRPAAATPSTPAGASTGLIGIGTAAATVRALEGRPVMENPQRWDYGPSWIAFDDGKVSDWYSSKLRPLKVASAHPPPPEPATR</sequence>
<reference evidence="4 5" key="1">
    <citation type="journal article" date="2015" name="Stand. Genomic Sci.">
        <title>Genomic Encyclopedia of Bacterial and Archaeal Type Strains, Phase III: the genomes of soil and plant-associated and newly described type strains.</title>
        <authorList>
            <person name="Whitman W.B."/>
            <person name="Woyke T."/>
            <person name="Klenk H.P."/>
            <person name="Zhou Y."/>
            <person name="Lilburn T.G."/>
            <person name="Beck B.J."/>
            <person name="De Vos P."/>
            <person name="Vandamme P."/>
            <person name="Eisen J.A."/>
            <person name="Garrity G."/>
            <person name="Hugenholtz P."/>
            <person name="Kyrpides N.C."/>
        </authorList>
    </citation>
    <scope>NUCLEOTIDE SEQUENCE [LARGE SCALE GENOMIC DNA]</scope>
    <source>
        <strain evidence="4 5">A3</strain>
    </source>
</reference>
<protein>
    <submittedName>
        <fullName evidence="4">DnaJ-like protein</fullName>
    </submittedName>
</protein>
<name>A0A4R2IAR8_9GAMM</name>
<keyword evidence="1" id="KW-0143">Chaperone</keyword>
<dbReference type="Gene3D" id="1.10.287.110">
    <property type="entry name" value="DnaJ domain"/>
    <property type="match status" value="1"/>
</dbReference>
<evidence type="ECO:0000256" key="2">
    <source>
        <dbReference type="SAM" id="MobiDB-lite"/>
    </source>
</evidence>
<feature type="domain" description="J" evidence="3">
    <location>
        <begin position="9"/>
        <end position="74"/>
    </location>
</feature>
<dbReference type="InterPro" id="IPR001623">
    <property type="entry name" value="DnaJ_domain"/>
</dbReference>
<dbReference type="Proteomes" id="UP000294862">
    <property type="component" value="Unassembled WGS sequence"/>
</dbReference>
<dbReference type="RefSeq" id="WP_131996112.1">
    <property type="nucleotide sequence ID" value="NZ_SLWQ01000003.1"/>
</dbReference>
<gene>
    <name evidence="4" type="ORF">EV148_103197</name>
</gene>
<dbReference type="PROSITE" id="PS50076">
    <property type="entry name" value="DNAJ_2"/>
    <property type="match status" value="1"/>
</dbReference>
<keyword evidence="5" id="KW-1185">Reference proteome</keyword>
<evidence type="ECO:0000256" key="1">
    <source>
        <dbReference type="ARBA" id="ARBA00023186"/>
    </source>
</evidence>
<feature type="compositionally biased region" description="Low complexity" evidence="2">
    <location>
        <begin position="143"/>
        <end position="158"/>
    </location>
</feature>
<dbReference type="OrthoDB" id="6028181at2"/>
<dbReference type="EMBL" id="SLWQ01000003">
    <property type="protein sequence ID" value="TCO41277.1"/>
    <property type="molecule type" value="Genomic_DNA"/>
</dbReference>
<comment type="caution">
    <text evidence="4">The sequence shown here is derived from an EMBL/GenBank/DDBJ whole genome shotgun (WGS) entry which is preliminary data.</text>
</comment>
<feature type="region of interest" description="Disordered" evidence="2">
    <location>
        <begin position="135"/>
        <end position="158"/>
    </location>
</feature>
<evidence type="ECO:0000313" key="5">
    <source>
        <dbReference type="Proteomes" id="UP000294862"/>
    </source>
</evidence>
<dbReference type="SMART" id="SM00271">
    <property type="entry name" value="DnaJ"/>
    <property type="match status" value="1"/>
</dbReference>
<evidence type="ECO:0000313" key="4">
    <source>
        <dbReference type="EMBL" id="TCO41277.1"/>
    </source>
</evidence>